<name>A0AAW1NNW5_9CHLO</name>
<feature type="region of interest" description="Disordered" evidence="1">
    <location>
        <begin position="78"/>
        <end position="98"/>
    </location>
</feature>
<dbReference type="AlphaFoldDB" id="A0AAW1NNW5"/>
<evidence type="ECO:0000313" key="3">
    <source>
        <dbReference type="Proteomes" id="UP001465755"/>
    </source>
</evidence>
<comment type="caution">
    <text evidence="2">The sequence shown here is derived from an EMBL/GenBank/DDBJ whole genome shotgun (WGS) entry which is preliminary data.</text>
</comment>
<reference evidence="2 3" key="1">
    <citation type="journal article" date="2024" name="Nat. Commun.">
        <title>Phylogenomics reveals the evolutionary origins of lichenization in chlorophyte algae.</title>
        <authorList>
            <person name="Puginier C."/>
            <person name="Libourel C."/>
            <person name="Otte J."/>
            <person name="Skaloud P."/>
            <person name="Haon M."/>
            <person name="Grisel S."/>
            <person name="Petersen M."/>
            <person name="Berrin J.G."/>
            <person name="Delaux P.M."/>
            <person name="Dal Grande F."/>
            <person name="Keller J."/>
        </authorList>
    </citation>
    <scope>NUCLEOTIDE SEQUENCE [LARGE SCALE GENOMIC DNA]</scope>
    <source>
        <strain evidence="2 3">SAG 2036</strain>
    </source>
</reference>
<dbReference type="EMBL" id="JALJOQ010000225">
    <property type="protein sequence ID" value="KAK9788468.1"/>
    <property type="molecule type" value="Genomic_DNA"/>
</dbReference>
<protein>
    <submittedName>
        <fullName evidence="2">Uncharacterized protein</fullName>
    </submittedName>
</protein>
<accession>A0AAW1NNW5</accession>
<gene>
    <name evidence="2" type="ORF">WJX73_009579</name>
</gene>
<proteinExistence type="predicted"/>
<feature type="region of interest" description="Disordered" evidence="1">
    <location>
        <begin position="206"/>
        <end position="225"/>
    </location>
</feature>
<evidence type="ECO:0000256" key="1">
    <source>
        <dbReference type="SAM" id="MobiDB-lite"/>
    </source>
</evidence>
<keyword evidence="3" id="KW-1185">Reference proteome</keyword>
<organism evidence="2 3">
    <name type="scientific">Symbiochloris irregularis</name>
    <dbReference type="NCBI Taxonomy" id="706552"/>
    <lineage>
        <taxon>Eukaryota</taxon>
        <taxon>Viridiplantae</taxon>
        <taxon>Chlorophyta</taxon>
        <taxon>core chlorophytes</taxon>
        <taxon>Trebouxiophyceae</taxon>
        <taxon>Trebouxiales</taxon>
        <taxon>Trebouxiaceae</taxon>
        <taxon>Symbiochloris</taxon>
    </lineage>
</organism>
<evidence type="ECO:0000313" key="2">
    <source>
        <dbReference type="EMBL" id="KAK9788468.1"/>
    </source>
</evidence>
<sequence>MGASVNLVQGSLATQAEAAGRSDVKKLLSNTDKNAKTGVLINNELMSFADFSPGGLQPIYELAATQQRRNELRGNYSLYLQRPPSPPPGSPGAPQRVPVDQTPAEICETFLTQGQAGGFAPKVSWGDASEEFKTRYKQAKCEERDTGKPICQVFHDKYNVTPGITSIVWCGNTVYKTSGFIPRQTYGTFDNNGKRAYEMTNCDKYGPPPSRSLSRKFTLSTSMQP</sequence>
<feature type="compositionally biased region" description="Polar residues" evidence="1">
    <location>
        <begin position="211"/>
        <end position="225"/>
    </location>
</feature>
<dbReference type="Proteomes" id="UP001465755">
    <property type="component" value="Unassembled WGS sequence"/>
</dbReference>